<dbReference type="RefSeq" id="WP_133151828.1">
    <property type="nucleotide sequence ID" value="NZ_JAUYVK010000011.1"/>
</dbReference>
<accession>A0ABD5AAU4</accession>
<sequence>MKTEEDKNKNQLFKKLNRLYRKRKYQQYIKLLNSHSLWVKEEKKSKYYSWAALIVKGSKESMCYIGEAISLHPIAINDITTSIIISEYNNKSEIENHLKRMALSSQQLTPLTFCYVLSKFDELPYLTKLIEKQYFSILLNDEEILEVYALLRDNKRVIEVFEHTKSKVFSPRSYERVYDAYTRESSFDLAEQVFDEADRLYTPLKSTISTEINPNVINNKLERHFWFAKGDLIKAYGTYKRQRLSQIMHVSFEKQYTQSLDVVSTVKNPIILASWGPGDEIRFSGLYHILNQVNPNMTISCEPRLFGLFSEMFPNIQFVPVSRVRRVDVNNAPNYDQLPNAKLHHVMDNSIYSRIDEFDNVTILTDIIGELFDRYLNETKPNSLTLSSAFVCDSIKEDIVQLKLKGKKLVGISWRSSIETASRNEHYYSMEELASIFKLDNTIFINLQYDDCSEEINGIVLGAGSEFVTLDVDQFNDFTTVLYIMQQLDMVVSAATTVLELAGLSGVKTYALSNHHALMSRVTVNNRDLWFRNIEYVENMTALNKSELVQHITEKIECDNECD</sequence>
<dbReference type="SUPFAM" id="SSF53756">
    <property type="entry name" value="UDP-Glycosyltransferase/glycogen phosphorylase"/>
    <property type="match status" value="1"/>
</dbReference>
<evidence type="ECO:0000313" key="2">
    <source>
        <dbReference type="Proteomes" id="UP001177883"/>
    </source>
</evidence>
<organism evidence="1 2">
    <name type="scientific">Vibrio splendidus</name>
    <dbReference type="NCBI Taxonomy" id="29497"/>
    <lineage>
        <taxon>Bacteria</taxon>
        <taxon>Pseudomonadati</taxon>
        <taxon>Pseudomonadota</taxon>
        <taxon>Gammaproteobacteria</taxon>
        <taxon>Vibrionales</taxon>
        <taxon>Vibrionaceae</taxon>
        <taxon>Vibrio</taxon>
    </lineage>
</organism>
<evidence type="ECO:0000313" key="1">
    <source>
        <dbReference type="EMBL" id="MDP2490256.1"/>
    </source>
</evidence>
<name>A0ABD5AAU4_VIBSP</name>
<gene>
    <name evidence="1" type="ORF">Q8W38_12985</name>
</gene>
<dbReference type="EMBL" id="JAUYVK010000011">
    <property type="protein sequence ID" value="MDP2490256.1"/>
    <property type="molecule type" value="Genomic_DNA"/>
</dbReference>
<dbReference type="AlphaFoldDB" id="A0ABD5AAU4"/>
<comment type="caution">
    <text evidence="1">The sequence shown here is derived from an EMBL/GenBank/DDBJ whole genome shotgun (WGS) entry which is preliminary data.</text>
</comment>
<reference evidence="1" key="1">
    <citation type="submission" date="2023-07" db="EMBL/GenBank/DDBJ databases">
        <title>Genome content predicts the carbon catabolic preferences of heterotrophic bacteria.</title>
        <authorList>
            <person name="Gralka M."/>
        </authorList>
    </citation>
    <scope>NUCLEOTIDE SEQUENCE</scope>
    <source>
        <strain evidence="1">6E03</strain>
    </source>
</reference>
<dbReference type="Proteomes" id="UP001177883">
    <property type="component" value="Unassembled WGS sequence"/>
</dbReference>
<proteinExistence type="predicted"/>
<protein>
    <submittedName>
        <fullName evidence="1">Uncharacterized protein</fullName>
    </submittedName>
</protein>